<dbReference type="InterPro" id="IPR036397">
    <property type="entry name" value="RNaseH_sf"/>
</dbReference>
<keyword evidence="2" id="KW-1185">Reference proteome</keyword>
<dbReference type="Proteomes" id="UP000499080">
    <property type="component" value="Unassembled WGS sequence"/>
</dbReference>
<organism evidence="1 2">
    <name type="scientific">Araneus ventricosus</name>
    <name type="common">Orbweaver spider</name>
    <name type="synonym">Epeira ventricosa</name>
    <dbReference type="NCBI Taxonomy" id="182803"/>
    <lineage>
        <taxon>Eukaryota</taxon>
        <taxon>Metazoa</taxon>
        <taxon>Ecdysozoa</taxon>
        <taxon>Arthropoda</taxon>
        <taxon>Chelicerata</taxon>
        <taxon>Arachnida</taxon>
        <taxon>Araneae</taxon>
        <taxon>Araneomorphae</taxon>
        <taxon>Entelegynae</taxon>
        <taxon>Araneoidea</taxon>
        <taxon>Araneidae</taxon>
        <taxon>Araneus</taxon>
    </lineage>
</organism>
<dbReference type="EMBL" id="BGPR01005911">
    <property type="protein sequence ID" value="GBN14515.1"/>
    <property type="molecule type" value="Genomic_DNA"/>
</dbReference>
<dbReference type="PANTHER" id="PTHR46060">
    <property type="entry name" value="MARINER MOS1 TRANSPOSASE-LIKE PROTEIN"/>
    <property type="match status" value="1"/>
</dbReference>
<dbReference type="Gene3D" id="3.30.420.10">
    <property type="entry name" value="Ribonuclease H-like superfamily/Ribonuclease H"/>
    <property type="match status" value="1"/>
</dbReference>
<reference evidence="1 2" key="1">
    <citation type="journal article" date="2019" name="Sci. Rep.">
        <title>Orb-weaving spider Araneus ventricosus genome elucidates the spidroin gene catalogue.</title>
        <authorList>
            <person name="Kono N."/>
            <person name="Nakamura H."/>
            <person name="Ohtoshi R."/>
            <person name="Moran D.A.P."/>
            <person name="Shinohara A."/>
            <person name="Yoshida Y."/>
            <person name="Fujiwara M."/>
            <person name="Mori M."/>
            <person name="Tomita M."/>
            <person name="Arakawa K."/>
        </authorList>
    </citation>
    <scope>NUCLEOTIDE SEQUENCE [LARGE SCALE GENOMIC DNA]</scope>
</reference>
<accession>A0A4Y2LID1</accession>
<dbReference type="GO" id="GO:0003676">
    <property type="term" value="F:nucleic acid binding"/>
    <property type="evidence" value="ECO:0007669"/>
    <property type="project" value="InterPro"/>
</dbReference>
<comment type="caution">
    <text evidence="1">The sequence shown here is derived from an EMBL/GenBank/DDBJ whole genome shotgun (WGS) entry which is preliminary data.</text>
</comment>
<protein>
    <recommendedName>
        <fullName evidence="3">Histone-lysine N-methyltransferase SETMAR</fullName>
    </recommendedName>
</protein>
<dbReference type="PANTHER" id="PTHR46060:SF1">
    <property type="entry name" value="MARINER MOS1 TRANSPOSASE-LIKE PROTEIN"/>
    <property type="match status" value="1"/>
</dbReference>
<name>A0A4Y2LID1_ARAVE</name>
<evidence type="ECO:0008006" key="3">
    <source>
        <dbReference type="Google" id="ProtNLM"/>
    </source>
</evidence>
<dbReference type="OrthoDB" id="10017160at2759"/>
<dbReference type="AlphaFoldDB" id="A0A4Y2LID1"/>
<proteinExistence type="predicted"/>
<dbReference type="InterPro" id="IPR052709">
    <property type="entry name" value="Transposase-MT_Hybrid"/>
</dbReference>
<evidence type="ECO:0000313" key="2">
    <source>
        <dbReference type="Proteomes" id="UP000499080"/>
    </source>
</evidence>
<evidence type="ECO:0000313" key="1">
    <source>
        <dbReference type="EMBL" id="GBN14515.1"/>
    </source>
</evidence>
<sequence length="113" mass="13142">MLSPARTPIHTPSPLINVLLTNAEVWFVEKNQCSCFLSDFTRLRRIFRTFGFVLIHDNARRHSAVVTQQLLEQLKWDVSDHPAFNPDLATSDFHLFPELKNWEEMETGGRSFL</sequence>
<gene>
    <name evidence="1" type="ORF">AVEN_13738_1</name>
</gene>